<organism evidence="3 4">
    <name type="scientific">Tanacetum coccineum</name>
    <dbReference type="NCBI Taxonomy" id="301880"/>
    <lineage>
        <taxon>Eukaryota</taxon>
        <taxon>Viridiplantae</taxon>
        <taxon>Streptophyta</taxon>
        <taxon>Embryophyta</taxon>
        <taxon>Tracheophyta</taxon>
        <taxon>Spermatophyta</taxon>
        <taxon>Magnoliopsida</taxon>
        <taxon>eudicotyledons</taxon>
        <taxon>Gunneridae</taxon>
        <taxon>Pentapetalae</taxon>
        <taxon>asterids</taxon>
        <taxon>campanulids</taxon>
        <taxon>Asterales</taxon>
        <taxon>Asteraceae</taxon>
        <taxon>Asteroideae</taxon>
        <taxon>Anthemideae</taxon>
        <taxon>Anthemidinae</taxon>
        <taxon>Tanacetum</taxon>
    </lineage>
</organism>
<feature type="compositionally biased region" description="Polar residues" evidence="1">
    <location>
        <begin position="212"/>
        <end position="221"/>
    </location>
</feature>
<comment type="caution">
    <text evidence="3">The sequence shown here is derived from an EMBL/GenBank/DDBJ whole genome shotgun (WGS) entry which is preliminary data.</text>
</comment>
<evidence type="ECO:0000259" key="2">
    <source>
        <dbReference type="Pfam" id="PF03732"/>
    </source>
</evidence>
<dbReference type="EMBL" id="BQNB010018202">
    <property type="protein sequence ID" value="GJT71843.1"/>
    <property type="molecule type" value="Genomic_DNA"/>
</dbReference>
<dbReference type="Pfam" id="PF03732">
    <property type="entry name" value="Retrotrans_gag"/>
    <property type="match status" value="1"/>
</dbReference>
<dbReference type="PANTHER" id="PTHR33223">
    <property type="entry name" value="CCHC-TYPE DOMAIN-CONTAINING PROTEIN"/>
    <property type="match status" value="1"/>
</dbReference>
<keyword evidence="3" id="KW-0548">Nucleotidyltransferase</keyword>
<name>A0ABQ5G9U5_9ASTR</name>
<evidence type="ECO:0000313" key="3">
    <source>
        <dbReference type="EMBL" id="GJT71843.1"/>
    </source>
</evidence>
<reference evidence="3" key="2">
    <citation type="submission" date="2022-01" db="EMBL/GenBank/DDBJ databases">
        <authorList>
            <person name="Yamashiro T."/>
            <person name="Shiraishi A."/>
            <person name="Satake H."/>
            <person name="Nakayama K."/>
        </authorList>
    </citation>
    <scope>NUCLEOTIDE SEQUENCE</scope>
</reference>
<dbReference type="Proteomes" id="UP001151760">
    <property type="component" value="Unassembled WGS sequence"/>
</dbReference>
<feature type="domain" description="Retrotransposon gag" evidence="2">
    <location>
        <begin position="323"/>
        <end position="413"/>
    </location>
</feature>
<dbReference type="PANTHER" id="PTHR33223:SF11">
    <property type="entry name" value="ELEMENT PROTEIN, PUTATIVE-RELATED"/>
    <property type="match status" value="1"/>
</dbReference>
<dbReference type="GO" id="GO:0003964">
    <property type="term" value="F:RNA-directed DNA polymerase activity"/>
    <property type="evidence" value="ECO:0007669"/>
    <property type="project" value="UniProtKB-KW"/>
</dbReference>
<evidence type="ECO:0000313" key="4">
    <source>
        <dbReference type="Proteomes" id="UP001151760"/>
    </source>
</evidence>
<sequence length="657" mass="73649">MGFYIKLLVHIHPTKLGLQKESISIFLILLEPSCLKKKWGLPLNMWTESILTATYLINRLPTAVLSGRSLYDSLKSNEPYDDGGDCADIGNESAPNKSTHDLRVITVDSVARNKDNIQSKTNTSLTDSESIEFIGSNLVGRILGKKTHIRRSENGQPLQSSLTSDYEGQALSNNVGGNLPSNAHGLPSANSDGKPPIGESFANLPQRGHVPSTFTNGNILPQNGFTHPANIPSNNYPFYSQPMYAFLNMPTYANPNPTGLFANPLGLVTPFVRWIEDYPLPDGLKMPSHIGSYDGKGDPDNFLHLFEGAIRMQRWLMLVACHMFTYTLKDSARIWWNSQKACSILNYEDLKAKFRSHFSQQKKFTKTHMVMHNIKQRENKSTRAFITRYTDDTLQILGLHEDQRTSGFIHGLRTRILVEHLSTNLPLTYKGLMEKSPREILATERAASFEPPPKMFYEIPPSTVISIKITDTIPMIADTSKKDKSTAPVEAPILMISKEDYATKNTVSESMAYKEEITFTPVTRVSNAPVIIEAAVFGRKLGRVYMDSRSTCEVIYEHYFEKLNPTIKATRVNMKTPFVGFSGKHSWSVGEVPLEITIGEHPLSRTKTLNFIIVKSDSPHNMLVRKTALQKIGIVVSINLFEAINFHTKKKVSENVL</sequence>
<proteinExistence type="predicted"/>
<keyword evidence="4" id="KW-1185">Reference proteome</keyword>
<evidence type="ECO:0000256" key="1">
    <source>
        <dbReference type="SAM" id="MobiDB-lite"/>
    </source>
</evidence>
<gene>
    <name evidence="3" type="ORF">Tco_1031129</name>
</gene>
<protein>
    <submittedName>
        <fullName evidence="3">Reverse transcriptase domain-containing protein</fullName>
    </submittedName>
</protein>
<keyword evidence="3" id="KW-0695">RNA-directed DNA polymerase</keyword>
<feature type="compositionally biased region" description="Polar residues" evidence="1">
    <location>
        <begin position="154"/>
        <end position="181"/>
    </location>
</feature>
<feature type="region of interest" description="Disordered" evidence="1">
    <location>
        <begin position="150"/>
        <end position="221"/>
    </location>
</feature>
<dbReference type="InterPro" id="IPR005162">
    <property type="entry name" value="Retrotrans_gag_dom"/>
</dbReference>
<reference evidence="3" key="1">
    <citation type="journal article" date="2022" name="Int. J. Mol. Sci.">
        <title>Draft Genome of Tanacetum Coccineum: Genomic Comparison of Closely Related Tanacetum-Family Plants.</title>
        <authorList>
            <person name="Yamashiro T."/>
            <person name="Shiraishi A."/>
            <person name="Nakayama K."/>
            <person name="Satake H."/>
        </authorList>
    </citation>
    <scope>NUCLEOTIDE SEQUENCE</scope>
</reference>
<accession>A0ABQ5G9U5</accession>
<keyword evidence="3" id="KW-0808">Transferase</keyword>